<accession>A0A2P5GL62</accession>
<evidence type="ECO:0000256" key="4">
    <source>
        <dbReference type="ARBA" id="ARBA00022989"/>
    </source>
</evidence>
<dbReference type="PANTHER" id="PTHR31632:SF2">
    <property type="entry name" value="PLASMA MEMBRANE IRON PERMEASE"/>
    <property type="match status" value="1"/>
</dbReference>
<dbReference type="Proteomes" id="UP000247005">
    <property type="component" value="Unassembled WGS sequence"/>
</dbReference>
<dbReference type="AlphaFoldDB" id="A0A2P5GL62"/>
<evidence type="ECO:0000256" key="6">
    <source>
        <dbReference type="SAM" id="MobiDB-lite"/>
    </source>
</evidence>
<keyword evidence="5 7" id="KW-0472">Membrane</keyword>
<dbReference type="EMBL" id="PQGE01000018">
    <property type="protein sequence ID" value="POP42652.1"/>
    <property type="molecule type" value="Genomic_DNA"/>
</dbReference>
<feature type="signal peptide" evidence="8">
    <location>
        <begin position="1"/>
        <end position="27"/>
    </location>
</feature>
<sequence length="649" mass="72453">MVYVVLTFPSRFFAALFGMLLCAAALAATNYAPYINDIEQRLDKTAELYQQQKSHEARREVQSAYFEVFENLEGPIRINFSARKSYEMESTFGEIRRMIGEGKPIAEVQARIDELKKALREVEPVLDGGHRLVAEEQHNALNREDIAVYWQNSFRTIDDLLAQAVNDYQAGNFSAASQHVQQAHYQGFKNSEMEMSVRQNRSAKDAASINQQFTALIALTAQPDHLNDVSYQVTTLLQDIEDTLPGLPTTREEQTVNAPQEQRDAPADSNATRVDWASVASGINQSIASAIAHYQNGSAADAILDVQDTYFDRFEASGMENKIGSRDAAFKTRLEGYFTRMVGLMKAGQPVEKIHAEAAALQQDLTKAVTLLGEGEETQWSLLLYSLMIIVREGLEALLIVAAIVAYMVKNNHKDKLPLIRQSVFVALVASVVTAIIFQLLFTNSGASRELLEGFTMLIAVVMLFFMSYWLLSKVEARHWKAWLEGKLSHSLSRGSLVGLWLTCFLAVYREGAETVLFYYALIGDAQNLSGHMAIGAGFVIGCVVLLIAWLIMRYSVVRLPLKPFFMFTGSLMYLMAFVFAGKGVLELVEGKLFQPTLIPGVPEISWLGIYPWLETLLPQALLLIAALVALWVMRRRSHVPGEPLKNNP</sequence>
<feature type="transmembrane region" description="Helical" evidence="7">
    <location>
        <begin position="454"/>
        <end position="472"/>
    </location>
</feature>
<keyword evidence="3 7" id="KW-0812">Transmembrane</keyword>
<dbReference type="EMBL" id="PQGD01000016">
    <property type="protein sequence ID" value="POP45728.1"/>
    <property type="molecule type" value="Genomic_DNA"/>
</dbReference>
<feature type="transmembrane region" description="Helical" evidence="7">
    <location>
        <begin position="382"/>
        <end position="407"/>
    </location>
</feature>
<evidence type="ECO:0000313" key="11">
    <source>
        <dbReference type="Proteomes" id="UP000237073"/>
    </source>
</evidence>
<comment type="similarity">
    <text evidence="2">Belongs to the oxidase-dependent Fe transporter (OFeT) (TC 9.A.10.1) family.</text>
</comment>
<dbReference type="Proteomes" id="UP000237073">
    <property type="component" value="Unassembled WGS sequence"/>
</dbReference>
<feature type="transmembrane region" description="Helical" evidence="7">
    <location>
        <begin position="565"/>
        <end position="586"/>
    </location>
</feature>
<feature type="transmembrane region" description="Helical" evidence="7">
    <location>
        <begin position="529"/>
        <end position="553"/>
    </location>
</feature>
<dbReference type="Pfam" id="PF03239">
    <property type="entry name" value="FTR1"/>
    <property type="match status" value="1"/>
</dbReference>
<evidence type="ECO:0000256" key="5">
    <source>
        <dbReference type="ARBA" id="ARBA00023136"/>
    </source>
</evidence>
<keyword evidence="11" id="KW-1185">Reference proteome</keyword>
<evidence type="ECO:0000256" key="7">
    <source>
        <dbReference type="SAM" id="Phobius"/>
    </source>
</evidence>
<comment type="subcellular location">
    <subcellularLocation>
        <location evidence="1">Membrane</location>
        <topology evidence="1">Multi-pass membrane protein</topology>
    </subcellularLocation>
</comment>
<reference evidence="11 12" key="1">
    <citation type="submission" date="2018-01" db="EMBL/GenBank/DDBJ databases">
        <title>Superficieibacter electus gen. nov., sp. nov., an extended-spectrum beta-lactamase possessing member of the Enterobacteriaceae family, isolated from intensive care unit surfaces.</title>
        <authorList>
            <person name="Potter R.F."/>
            <person name="D'Souza A.W."/>
        </authorList>
    </citation>
    <scope>NUCLEOTIDE SEQUENCE [LARGE SCALE GENOMIC DNA]</scope>
    <source>
        <strain evidence="10 12">BP-1</strain>
        <strain evidence="9 11">BP-2</strain>
    </source>
</reference>
<feature type="transmembrane region" description="Helical" evidence="7">
    <location>
        <begin position="492"/>
        <end position="509"/>
    </location>
</feature>
<gene>
    <name evidence="10" type="ORF">CHU32_18950</name>
    <name evidence="9" type="ORF">CHU33_18575</name>
</gene>
<evidence type="ECO:0000313" key="10">
    <source>
        <dbReference type="EMBL" id="POP45728.1"/>
    </source>
</evidence>
<evidence type="ECO:0000256" key="2">
    <source>
        <dbReference type="ARBA" id="ARBA00008333"/>
    </source>
</evidence>
<evidence type="ECO:0000256" key="1">
    <source>
        <dbReference type="ARBA" id="ARBA00004141"/>
    </source>
</evidence>
<dbReference type="InterPro" id="IPR004923">
    <property type="entry name" value="FTR1/Fip1/EfeU"/>
</dbReference>
<evidence type="ECO:0000256" key="3">
    <source>
        <dbReference type="ARBA" id="ARBA00022692"/>
    </source>
</evidence>
<evidence type="ECO:0000313" key="12">
    <source>
        <dbReference type="Proteomes" id="UP000247005"/>
    </source>
</evidence>
<feature type="region of interest" description="Disordered" evidence="6">
    <location>
        <begin position="245"/>
        <end position="271"/>
    </location>
</feature>
<keyword evidence="4 7" id="KW-1133">Transmembrane helix</keyword>
<proteinExistence type="inferred from homology"/>
<keyword evidence="8" id="KW-0732">Signal</keyword>
<feature type="chain" id="PRO_5015120837" evidence="8">
    <location>
        <begin position="28"/>
        <end position="649"/>
    </location>
</feature>
<name>A0A2P5GL62_9ENTR</name>
<comment type="caution">
    <text evidence="10">The sequence shown here is derived from an EMBL/GenBank/DDBJ whole genome shotgun (WGS) entry which is preliminary data.</text>
</comment>
<dbReference type="PANTHER" id="PTHR31632">
    <property type="entry name" value="IRON TRANSPORTER FTH1"/>
    <property type="match status" value="1"/>
</dbReference>
<feature type="transmembrane region" description="Helical" evidence="7">
    <location>
        <begin position="617"/>
        <end position="634"/>
    </location>
</feature>
<dbReference type="GO" id="GO:0015093">
    <property type="term" value="F:ferrous iron transmembrane transporter activity"/>
    <property type="evidence" value="ECO:0007669"/>
    <property type="project" value="TreeGrafter"/>
</dbReference>
<evidence type="ECO:0000313" key="9">
    <source>
        <dbReference type="EMBL" id="POP42652.1"/>
    </source>
</evidence>
<dbReference type="GO" id="GO:0033573">
    <property type="term" value="C:high-affinity iron permease complex"/>
    <property type="evidence" value="ECO:0007669"/>
    <property type="project" value="InterPro"/>
</dbReference>
<evidence type="ECO:0000256" key="8">
    <source>
        <dbReference type="SAM" id="SignalP"/>
    </source>
</evidence>
<protein>
    <submittedName>
        <fullName evidence="10">Iron permease</fullName>
    </submittedName>
</protein>
<organism evidence="10 12">
    <name type="scientific">Superficieibacter electus</name>
    <dbReference type="NCBI Taxonomy" id="2022662"/>
    <lineage>
        <taxon>Bacteria</taxon>
        <taxon>Pseudomonadati</taxon>
        <taxon>Pseudomonadota</taxon>
        <taxon>Gammaproteobacteria</taxon>
        <taxon>Enterobacterales</taxon>
        <taxon>Enterobacteriaceae</taxon>
        <taxon>Superficieibacter</taxon>
    </lineage>
</organism>
<feature type="transmembrane region" description="Helical" evidence="7">
    <location>
        <begin position="419"/>
        <end position="442"/>
    </location>
</feature>